<comment type="subcellular location">
    <subcellularLocation>
        <location evidence="1 8">Endoplasmic reticulum membrane</location>
        <topology evidence="1 8">Multi-pass membrane protein</topology>
    </subcellularLocation>
</comment>
<dbReference type="AlphaFoldDB" id="A0A1B7TDY8"/>
<evidence type="ECO:0000256" key="5">
    <source>
        <dbReference type="ARBA" id="ARBA00022824"/>
    </source>
</evidence>
<feature type="transmembrane region" description="Helical" evidence="8">
    <location>
        <begin position="55"/>
        <end position="75"/>
    </location>
</feature>
<evidence type="ECO:0000256" key="6">
    <source>
        <dbReference type="ARBA" id="ARBA00022989"/>
    </source>
</evidence>
<comment type="similarity">
    <text evidence="3 8">Belongs to the DAD/OST2 family.</text>
</comment>
<gene>
    <name evidence="9" type="ORF">HANVADRAFT_32153</name>
</gene>
<feature type="transmembrane region" description="Helical" evidence="8">
    <location>
        <begin position="27"/>
        <end position="49"/>
    </location>
</feature>
<organism evidence="9 10">
    <name type="scientific">Hanseniaspora valbyensis NRRL Y-1626</name>
    <dbReference type="NCBI Taxonomy" id="766949"/>
    <lineage>
        <taxon>Eukaryota</taxon>
        <taxon>Fungi</taxon>
        <taxon>Dikarya</taxon>
        <taxon>Ascomycota</taxon>
        <taxon>Saccharomycotina</taxon>
        <taxon>Saccharomycetes</taxon>
        <taxon>Saccharomycodales</taxon>
        <taxon>Saccharomycodaceae</taxon>
        <taxon>Hanseniaspora</taxon>
    </lineage>
</organism>
<dbReference type="GO" id="GO:0016740">
    <property type="term" value="F:transferase activity"/>
    <property type="evidence" value="ECO:0007669"/>
    <property type="project" value="UniProtKB-KW"/>
</dbReference>
<dbReference type="GO" id="GO:0006487">
    <property type="term" value="P:protein N-linked glycosylation"/>
    <property type="evidence" value="ECO:0007669"/>
    <property type="project" value="TreeGrafter"/>
</dbReference>
<keyword evidence="5 8" id="KW-0256">Endoplasmic reticulum</keyword>
<comment type="caution">
    <text evidence="9">The sequence shown here is derived from an EMBL/GenBank/DDBJ whole genome shotgun (WGS) entry which is preliminary data.</text>
</comment>
<dbReference type="InterPro" id="IPR003038">
    <property type="entry name" value="DAD/Ost2"/>
</dbReference>
<keyword evidence="10" id="KW-1185">Reference proteome</keyword>
<comment type="subunit">
    <text evidence="8">Component of the oligosaccharyltransferase (OST) complex.</text>
</comment>
<dbReference type="OrthoDB" id="445566at2759"/>
<keyword evidence="7 8" id="KW-0472">Membrane</keyword>
<evidence type="ECO:0000256" key="8">
    <source>
        <dbReference type="RuleBase" id="RU361136"/>
    </source>
</evidence>
<protein>
    <recommendedName>
        <fullName evidence="8">Dolichyl-diphosphooligosaccharide--protein glycosyltransferase subunit OST2</fullName>
        <shortName evidence="8">Oligosaccharyl transferase subunit OST2</shortName>
    </recommendedName>
</protein>
<dbReference type="GO" id="GO:0008250">
    <property type="term" value="C:oligosaccharyltransferase complex"/>
    <property type="evidence" value="ECO:0007669"/>
    <property type="project" value="InterPro"/>
</dbReference>
<dbReference type="Pfam" id="PF02109">
    <property type="entry name" value="DAD"/>
    <property type="match status" value="1"/>
</dbReference>
<name>A0A1B7TDY8_9ASCO</name>
<dbReference type="PANTHER" id="PTHR10705:SF0">
    <property type="entry name" value="DOLICHYL-DIPHOSPHOOLIGOSACCHARIDE--PROTEIN GLYCOSYLTRANSFERASE SUBUNIT DAD1"/>
    <property type="match status" value="1"/>
</dbReference>
<evidence type="ECO:0000256" key="2">
    <source>
        <dbReference type="ARBA" id="ARBA00004922"/>
    </source>
</evidence>
<evidence type="ECO:0000256" key="3">
    <source>
        <dbReference type="ARBA" id="ARBA00009386"/>
    </source>
</evidence>
<evidence type="ECO:0000313" key="9">
    <source>
        <dbReference type="EMBL" id="OBA26931.1"/>
    </source>
</evidence>
<evidence type="ECO:0000313" key="10">
    <source>
        <dbReference type="Proteomes" id="UP000092321"/>
    </source>
</evidence>
<evidence type="ECO:0000256" key="7">
    <source>
        <dbReference type="ARBA" id="ARBA00023136"/>
    </source>
</evidence>
<comment type="pathway">
    <text evidence="2 8">Protein modification; protein glycosylation.</text>
</comment>
<accession>A0A1B7TDY8</accession>
<keyword evidence="4 8" id="KW-0812">Transmembrane</keyword>
<reference evidence="10" key="1">
    <citation type="journal article" date="2016" name="Proc. Natl. Acad. Sci. U.S.A.">
        <title>Comparative genomics of biotechnologically important yeasts.</title>
        <authorList>
            <person name="Riley R."/>
            <person name="Haridas S."/>
            <person name="Wolfe K.H."/>
            <person name="Lopes M.R."/>
            <person name="Hittinger C.T."/>
            <person name="Goeker M."/>
            <person name="Salamov A.A."/>
            <person name="Wisecaver J.H."/>
            <person name="Long T.M."/>
            <person name="Calvey C.H."/>
            <person name="Aerts A.L."/>
            <person name="Barry K.W."/>
            <person name="Choi C."/>
            <person name="Clum A."/>
            <person name="Coughlan A.Y."/>
            <person name="Deshpande S."/>
            <person name="Douglass A.P."/>
            <person name="Hanson S.J."/>
            <person name="Klenk H.-P."/>
            <person name="LaButti K.M."/>
            <person name="Lapidus A."/>
            <person name="Lindquist E.A."/>
            <person name="Lipzen A.M."/>
            <person name="Meier-Kolthoff J.P."/>
            <person name="Ohm R.A."/>
            <person name="Otillar R.P."/>
            <person name="Pangilinan J.L."/>
            <person name="Peng Y."/>
            <person name="Rokas A."/>
            <person name="Rosa C.A."/>
            <person name="Scheuner C."/>
            <person name="Sibirny A.A."/>
            <person name="Slot J.C."/>
            <person name="Stielow J.B."/>
            <person name="Sun H."/>
            <person name="Kurtzman C.P."/>
            <person name="Blackwell M."/>
            <person name="Grigoriev I.V."/>
            <person name="Jeffries T.W."/>
        </authorList>
    </citation>
    <scope>NUCLEOTIDE SEQUENCE [LARGE SCALE GENOMIC DNA]</scope>
    <source>
        <strain evidence="10">NRRL Y-1626</strain>
    </source>
</reference>
<keyword evidence="6 8" id="KW-1133">Transmembrane helix</keyword>
<dbReference type="UniPathway" id="UPA00378"/>
<proteinExistence type="inferred from homology"/>
<sequence>MSSLQEQLYKCVDSYKATIDQNPLVKIIDIFSTALVGIAVVQCLFMIIIRDTFPFNAFLAGFIICVTQFVLNVSLRLALFKYGGDNKVRGERKVFVEYVVCSLILHFISLHFIN</sequence>
<keyword evidence="9" id="KW-0808">Transferase</keyword>
<feature type="transmembrane region" description="Helical" evidence="8">
    <location>
        <begin position="95"/>
        <end position="113"/>
    </location>
</feature>
<evidence type="ECO:0000256" key="4">
    <source>
        <dbReference type="ARBA" id="ARBA00022692"/>
    </source>
</evidence>
<dbReference type="PANTHER" id="PTHR10705">
    <property type="entry name" value="DOLICHYL-DIPHOSPHOOLIGOSACCHARIDE--PROTEIN GLYCOSYLTRANSFERASE SUBUNIT DAD1"/>
    <property type="match status" value="1"/>
</dbReference>
<dbReference type="EMBL" id="LXPE01000012">
    <property type="protein sequence ID" value="OBA26931.1"/>
    <property type="molecule type" value="Genomic_DNA"/>
</dbReference>
<evidence type="ECO:0000256" key="1">
    <source>
        <dbReference type="ARBA" id="ARBA00004477"/>
    </source>
</evidence>
<dbReference type="Proteomes" id="UP000092321">
    <property type="component" value="Unassembled WGS sequence"/>
</dbReference>
<comment type="function">
    <text evidence="8">Subunit of the oligosaccharyl transferase (OST) complex that catalyzes the initial transfer of a defined glycan (Glc(3)Man(9)GlcNAc(2) in eukaryotes) from the lipid carrier dolichol-pyrophosphate to an asparagine residue within an Asn-X-Ser/Thr consensus motif in nascent polypeptide chains, the first step in protein N-glycosylation. N-glycosylation occurs cotranslationally and the complex associates with the Sec61 complex at the channel-forming translocon complex that mediates protein translocation across the endoplasmic reticulum (ER). All subunits are required for a maximal enzyme activity.</text>
</comment>